<reference evidence="8" key="1">
    <citation type="journal article" date="2010" name="Mol. Biol. Evol.">
        <title>Origin and evolution of the unique tetra-domain hemoglobin from the hydrothermal vent scale worm Branchipolynoe.</title>
        <authorList>
            <person name="Projecto-Garcia J."/>
            <person name="Zorn N."/>
            <person name="Jollivet D."/>
            <person name="Schaeffer S.W."/>
            <person name="Lallier F.H."/>
            <person name="Hourdez S."/>
        </authorList>
    </citation>
    <scope>NUCLEOTIDE SEQUENCE</scope>
</reference>
<feature type="domain" description="Globin" evidence="7">
    <location>
        <begin position="1"/>
        <end position="138"/>
    </location>
</feature>
<dbReference type="Gene3D" id="1.10.490.10">
    <property type="entry name" value="Globins"/>
    <property type="match status" value="1"/>
</dbReference>
<keyword evidence="4" id="KW-0479">Metal-binding</keyword>
<dbReference type="InterPro" id="IPR044399">
    <property type="entry name" value="Mb-like_M"/>
</dbReference>
<sequence>MVSAAQKAAIKSSWSGVDLQAAGVAFYHQLQANAPDAYAVFNLGSDAGKIAAQGLKTMTFIDGVVKGLDDMGGVKASIDTLGSRHTGYGAKKAHFGPAGPCLLAALAEVCGGKFTPAAKDGWTALYGVIADGICSHLS</sequence>
<evidence type="ECO:0000256" key="3">
    <source>
        <dbReference type="ARBA" id="ARBA00022621"/>
    </source>
</evidence>
<dbReference type="EMBL" id="GQ369757">
    <property type="protein sequence ID" value="ACU21604.1"/>
    <property type="molecule type" value="Genomic_DNA"/>
</dbReference>
<dbReference type="PANTHER" id="PTHR46458:SF1">
    <property type="entry name" value="GEO09476P1"/>
    <property type="match status" value="1"/>
</dbReference>
<keyword evidence="1 6" id="KW-0813">Transport</keyword>
<evidence type="ECO:0000313" key="8">
    <source>
        <dbReference type="EMBL" id="ACU21604.1"/>
    </source>
</evidence>
<comment type="similarity">
    <text evidence="6">Belongs to the globin family.</text>
</comment>
<dbReference type="InterPro" id="IPR012292">
    <property type="entry name" value="Globin/Proto"/>
</dbReference>
<keyword evidence="3 6" id="KW-0561">Oxygen transport</keyword>
<dbReference type="CDD" id="cd01040">
    <property type="entry name" value="Mb-like"/>
    <property type="match status" value="1"/>
</dbReference>
<dbReference type="InterPro" id="IPR050532">
    <property type="entry name" value="Globin-like_OT"/>
</dbReference>
<evidence type="ECO:0000256" key="5">
    <source>
        <dbReference type="ARBA" id="ARBA00023004"/>
    </source>
</evidence>
<evidence type="ECO:0000256" key="2">
    <source>
        <dbReference type="ARBA" id="ARBA00022617"/>
    </source>
</evidence>
<accession>C7FFW3</accession>
<dbReference type="GO" id="GO:0005344">
    <property type="term" value="F:oxygen carrier activity"/>
    <property type="evidence" value="ECO:0007669"/>
    <property type="project" value="UniProtKB-KW"/>
</dbReference>
<dbReference type="GO" id="GO:0020037">
    <property type="term" value="F:heme binding"/>
    <property type="evidence" value="ECO:0007669"/>
    <property type="project" value="InterPro"/>
</dbReference>
<feature type="non-terminal residue" evidence="8">
    <location>
        <position position="1"/>
    </location>
</feature>
<name>C7FFW3_BRAST</name>
<keyword evidence="5" id="KW-0408">Iron</keyword>
<evidence type="ECO:0000259" key="7">
    <source>
        <dbReference type="PROSITE" id="PS01033"/>
    </source>
</evidence>
<dbReference type="GO" id="GO:0019825">
    <property type="term" value="F:oxygen binding"/>
    <property type="evidence" value="ECO:0007669"/>
    <property type="project" value="InterPro"/>
</dbReference>
<dbReference type="Pfam" id="PF00042">
    <property type="entry name" value="Globin"/>
    <property type="match status" value="1"/>
</dbReference>
<evidence type="ECO:0000256" key="6">
    <source>
        <dbReference type="RuleBase" id="RU000356"/>
    </source>
</evidence>
<dbReference type="AlphaFoldDB" id="C7FFW3"/>
<feature type="non-terminal residue" evidence="8">
    <location>
        <position position="138"/>
    </location>
</feature>
<proteinExistence type="inferred from homology"/>
<dbReference type="PROSITE" id="PS01033">
    <property type="entry name" value="GLOBIN"/>
    <property type="match status" value="1"/>
</dbReference>
<evidence type="ECO:0000256" key="1">
    <source>
        <dbReference type="ARBA" id="ARBA00022448"/>
    </source>
</evidence>
<organism evidence="8">
    <name type="scientific">Branchipolynoe symmytilida</name>
    <name type="common">Scale worm</name>
    <dbReference type="NCBI Taxonomy" id="167793"/>
    <lineage>
        <taxon>Eukaryota</taxon>
        <taxon>Metazoa</taxon>
        <taxon>Spiralia</taxon>
        <taxon>Lophotrochozoa</taxon>
        <taxon>Annelida</taxon>
        <taxon>Polychaeta</taxon>
        <taxon>Errantia</taxon>
        <taxon>Phyllodocida</taxon>
        <taxon>Polynoidae</taxon>
        <taxon>Branchipolynoe</taxon>
    </lineage>
</organism>
<dbReference type="GO" id="GO:0046872">
    <property type="term" value="F:metal ion binding"/>
    <property type="evidence" value="ECO:0007669"/>
    <property type="project" value="UniProtKB-KW"/>
</dbReference>
<evidence type="ECO:0000256" key="4">
    <source>
        <dbReference type="ARBA" id="ARBA00022723"/>
    </source>
</evidence>
<dbReference type="InterPro" id="IPR000971">
    <property type="entry name" value="Globin"/>
</dbReference>
<dbReference type="PRINTS" id="PR01907">
    <property type="entry name" value="WORMGLOBIN"/>
</dbReference>
<dbReference type="SUPFAM" id="SSF46458">
    <property type="entry name" value="Globin-like"/>
    <property type="match status" value="1"/>
</dbReference>
<dbReference type="PANTHER" id="PTHR46458">
    <property type="entry name" value="BLR2807 PROTEIN"/>
    <property type="match status" value="1"/>
</dbReference>
<keyword evidence="2 6" id="KW-0349">Heme</keyword>
<dbReference type="InterPro" id="IPR009050">
    <property type="entry name" value="Globin-like_sf"/>
</dbReference>
<protein>
    <submittedName>
        <fullName evidence="8">Extracellular single-domain globin</fullName>
    </submittedName>
</protein>